<dbReference type="GO" id="GO:0006235">
    <property type="term" value="P:dTTP biosynthetic process"/>
    <property type="evidence" value="ECO:0007669"/>
    <property type="project" value="TreeGrafter"/>
</dbReference>
<dbReference type="PANTHER" id="PTHR10344">
    <property type="entry name" value="THYMIDYLATE KINASE"/>
    <property type="match status" value="1"/>
</dbReference>
<dbReference type="CDD" id="cd01672">
    <property type="entry name" value="TMPK"/>
    <property type="match status" value="1"/>
</dbReference>
<evidence type="ECO:0000256" key="3">
    <source>
        <dbReference type="ARBA" id="ARBA00022679"/>
    </source>
</evidence>
<comment type="caution">
    <text evidence="10">The sequence shown here is derived from an EMBL/GenBank/DDBJ whole genome shotgun (WGS) entry which is preliminary data.</text>
</comment>
<dbReference type="GO" id="GO:0004798">
    <property type="term" value="F:dTMP kinase activity"/>
    <property type="evidence" value="ECO:0007669"/>
    <property type="project" value="UniProtKB-EC"/>
</dbReference>
<evidence type="ECO:0000259" key="9">
    <source>
        <dbReference type="Pfam" id="PF02223"/>
    </source>
</evidence>
<evidence type="ECO:0000313" key="10">
    <source>
        <dbReference type="EMBL" id="GAI41498.1"/>
    </source>
</evidence>
<dbReference type="PANTHER" id="PTHR10344:SF4">
    <property type="entry name" value="UMP-CMP KINASE 2, MITOCHONDRIAL"/>
    <property type="match status" value="1"/>
</dbReference>
<evidence type="ECO:0000256" key="4">
    <source>
        <dbReference type="ARBA" id="ARBA00022727"/>
    </source>
</evidence>
<protein>
    <recommendedName>
        <fullName evidence="2">dTMP kinase</fullName>
        <ecNumber evidence="2">2.7.4.9</ecNumber>
    </recommendedName>
</protein>
<keyword evidence="4" id="KW-0545">Nucleotide biosynthesis</keyword>
<proteinExistence type="inferred from homology"/>
<feature type="domain" description="Thymidylate kinase-like" evidence="9">
    <location>
        <begin position="4"/>
        <end position="182"/>
    </location>
</feature>
<dbReference type="GO" id="GO:0005524">
    <property type="term" value="F:ATP binding"/>
    <property type="evidence" value="ECO:0007669"/>
    <property type="project" value="UniProtKB-KW"/>
</dbReference>
<dbReference type="GO" id="GO:0005829">
    <property type="term" value="C:cytosol"/>
    <property type="evidence" value="ECO:0007669"/>
    <property type="project" value="TreeGrafter"/>
</dbReference>
<dbReference type="HAMAP" id="MF_00165">
    <property type="entry name" value="Thymidylate_kinase"/>
    <property type="match status" value="1"/>
</dbReference>
<evidence type="ECO:0000256" key="8">
    <source>
        <dbReference type="ARBA" id="ARBA00048743"/>
    </source>
</evidence>
<dbReference type="GO" id="GO:0006227">
    <property type="term" value="P:dUDP biosynthetic process"/>
    <property type="evidence" value="ECO:0007669"/>
    <property type="project" value="TreeGrafter"/>
</dbReference>
<keyword evidence="3" id="KW-0808">Transferase</keyword>
<evidence type="ECO:0000256" key="2">
    <source>
        <dbReference type="ARBA" id="ARBA00012980"/>
    </source>
</evidence>
<dbReference type="InterPro" id="IPR018094">
    <property type="entry name" value="Thymidylate_kinase"/>
</dbReference>
<keyword evidence="7" id="KW-0067">ATP-binding</keyword>
<comment type="catalytic activity">
    <reaction evidence="8">
        <text>dTMP + ATP = dTDP + ADP</text>
        <dbReference type="Rhea" id="RHEA:13517"/>
        <dbReference type="ChEBI" id="CHEBI:30616"/>
        <dbReference type="ChEBI" id="CHEBI:58369"/>
        <dbReference type="ChEBI" id="CHEBI:63528"/>
        <dbReference type="ChEBI" id="CHEBI:456216"/>
        <dbReference type="EC" id="2.7.4.9"/>
    </reaction>
</comment>
<gene>
    <name evidence="10" type="ORF">S06H3_44672</name>
</gene>
<evidence type="ECO:0000256" key="7">
    <source>
        <dbReference type="ARBA" id="ARBA00022840"/>
    </source>
</evidence>
<dbReference type="EC" id="2.7.4.9" evidence="2"/>
<evidence type="ECO:0000256" key="1">
    <source>
        <dbReference type="ARBA" id="ARBA00009776"/>
    </source>
</evidence>
<dbReference type="SUPFAM" id="SSF52540">
    <property type="entry name" value="P-loop containing nucleoside triphosphate hydrolases"/>
    <property type="match status" value="1"/>
</dbReference>
<evidence type="ECO:0000256" key="6">
    <source>
        <dbReference type="ARBA" id="ARBA00022777"/>
    </source>
</evidence>
<dbReference type="Pfam" id="PF02223">
    <property type="entry name" value="Thymidylate_kin"/>
    <property type="match status" value="1"/>
</dbReference>
<name>X1ND22_9ZZZZ</name>
<keyword evidence="5" id="KW-0547">Nucleotide-binding</keyword>
<accession>X1ND22</accession>
<dbReference type="AlphaFoldDB" id="X1ND22"/>
<dbReference type="NCBIfam" id="TIGR00041">
    <property type="entry name" value="DTMP_kinase"/>
    <property type="match status" value="1"/>
</dbReference>
<dbReference type="Gene3D" id="3.40.50.300">
    <property type="entry name" value="P-loop containing nucleotide triphosphate hydrolases"/>
    <property type="match status" value="1"/>
</dbReference>
<dbReference type="EMBL" id="BARV01027809">
    <property type="protein sequence ID" value="GAI41498.1"/>
    <property type="molecule type" value="Genomic_DNA"/>
</dbReference>
<comment type="similarity">
    <text evidence="1">Belongs to the thymidylate kinase family.</text>
</comment>
<keyword evidence="6" id="KW-0418">Kinase</keyword>
<sequence length="189" mass="21298">MTAEDPGGTKIGEQISRLLKYDAQGEMDVHTEALLFMASRAQLVAEIIKPALEKGKTVLCDRFISATCAYQGSSGYPVDKIIELGKFAVGDIWPDLTIILDIPAEEGRNRTGHKKYQRAKTNHKDANQAFLFKNVITDRFDSRSLEYHRKARKWFLKIGEYYPGIVKVIDGTGDIETVHKQVIDIVEKI</sequence>
<dbReference type="GO" id="GO:0006233">
    <property type="term" value="P:dTDP biosynthetic process"/>
    <property type="evidence" value="ECO:0007669"/>
    <property type="project" value="InterPro"/>
</dbReference>
<dbReference type="InterPro" id="IPR039430">
    <property type="entry name" value="Thymidylate_kin-like_dom"/>
</dbReference>
<reference evidence="10" key="1">
    <citation type="journal article" date="2014" name="Front. Microbiol.">
        <title>High frequency of phylogenetically diverse reductive dehalogenase-homologous genes in deep subseafloor sedimentary metagenomes.</title>
        <authorList>
            <person name="Kawai M."/>
            <person name="Futagami T."/>
            <person name="Toyoda A."/>
            <person name="Takaki Y."/>
            <person name="Nishi S."/>
            <person name="Hori S."/>
            <person name="Arai W."/>
            <person name="Tsubouchi T."/>
            <person name="Morono Y."/>
            <person name="Uchiyama I."/>
            <person name="Ito T."/>
            <person name="Fujiyama A."/>
            <person name="Inagaki F."/>
            <person name="Takami H."/>
        </authorList>
    </citation>
    <scope>NUCLEOTIDE SEQUENCE</scope>
    <source>
        <strain evidence="10">Expedition CK06-06</strain>
    </source>
</reference>
<dbReference type="InterPro" id="IPR027417">
    <property type="entry name" value="P-loop_NTPase"/>
</dbReference>
<organism evidence="10">
    <name type="scientific">marine sediment metagenome</name>
    <dbReference type="NCBI Taxonomy" id="412755"/>
    <lineage>
        <taxon>unclassified sequences</taxon>
        <taxon>metagenomes</taxon>
        <taxon>ecological metagenomes</taxon>
    </lineage>
</organism>
<evidence type="ECO:0000256" key="5">
    <source>
        <dbReference type="ARBA" id="ARBA00022741"/>
    </source>
</evidence>